<evidence type="ECO:0000313" key="2">
    <source>
        <dbReference type="Proteomes" id="UP000002601"/>
    </source>
</evidence>
<dbReference type="Proteomes" id="UP000002601">
    <property type="component" value="Chromosome"/>
</dbReference>
<dbReference type="RefSeq" id="WP_015852100.1">
    <property type="nucleotide sequence ID" value="NC_012881.1"/>
</dbReference>
<organism evidence="1 2">
    <name type="scientific">Maridesulfovibrio salexigens (strain ATCC 14822 / DSM 2638 / NCIMB 8403 / VKM B-1763)</name>
    <name type="common">Desulfovibrio salexigens</name>
    <dbReference type="NCBI Taxonomy" id="526222"/>
    <lineage>
        <taxon>Bacteria</taxon>
        <taxon>Pseudomonadati</taxon>
        <taxon>Thermodesulfobacteriota</taxon>
        <taxon>Desulfovibrionia</taxon>
        <taxon>Desulfovibrionales</taxon>
        <taxon>Desulfovibrionaceae</taxon>
        <taxon>Maridesulfovibrio</taxon>
    </lineage>
</organism>
<dbReference type="PROSITE" id="PS51257">
    <property type="entry name" value="PROKAR_LIPOPROTEIN"/>
    <property type="match status" value="1"/>
</dbReference>
<dbReference type="HOGENOM" id="CLU_917429_0_0_7"/>
<dbReference type="EMBL" id="CP001649">
    <property type="protein sequence ID" value="ACS80284.1"/>
    <property type="molecule type" value="Genomic_DNA"/>
</dbReference>
<dbReference type="STRING" id="526222.Desal_2228"/>
<proteinExistence type="predicted"/>
<protein>
    <submittedName>
        <fullName evidence="1">Uncharacterized protein</fullName>
    </submittedName>
</protein>
<name>C6BWK4_MARSD</name>
<dbReference type="KEGG" id="dsa:Desal_2228"/>
<accession>C6BWK4</accession>
<reference evidence="1 2" key="1">
    <citation type="submission" date="2009-06" db="EMBL/GenBank/DDBJ databases">
        <title>Complete sequence of Desulfovibrio salexigens DSM 2638.</title>
        <authorList>
            <consortium name="US DOE Joint Genome Institute"/>
            <person name="Lucas S."/>
            <person name="Copeland A."/>
            <person name="Lapidus A."/>
            <person name="Glavina del Rio T."/>
            <person name="Tice H."/>
            <person name="Bruce D."/>
            <person name="Goodwin L."/>
            <person name="Pitluck S."/>
            <person name="Munk A.C."/>
            <person name="Brettin T."/>
            <person name="Detter J.C."/>
            <person name="Han C."/>
            <person name="Tapia R."/>
            <person name="Larimer F."/>
            <person name="Land M."/>
            <person name="Hauser L."/>
            <person name="Kyrpides N."/>
            <person name="Anderson I."/>
            <person name="Wall J.D."/>
            <person name="Arkin A.P."/>
            <person name="Dehal P."/>
            <person name="Chivian D."/>
            <person name="Giles B."/>
            <person name="Hazen T.C."/>
        </authorList>
    </citation>
    <scope>NUCLEOTIDE SEQUENCE [LARGE SCALE GENOMIC DNA]</scope>
    <source>
        <strain evidence="2">ATCC 14822 / DSM 2638 / NCIMB 8403 / VKM B-1763</strain>
    </source>
</reference>
<gene>
    <name evidence="1" type="ordered locus">Desal_2228</name>
</gene>
<sequence length="303" mass="34242">MKRICCIILLMVFIATSLTGCVLLKRKKYVNNLAGGEALYDVNEAMGSHFRDRSSYDNGVRFRKYVIDETGTYKYAVLCFYRNVLVGKSRAVCEYAADEQNLVNETMAEMELFERMIPMLGLSVSKIKPLDYKGKFSLRGIVIGAPLPKKVQPCPGQSITTVPQIDVGRTCVTKFYTDSAKLEVHNLPPIGIDGNMVLDMENGKVDNLYFFVEKYAEPGLGDKLLDLIVGKFGKPQRFTKNRVADDKGRYHIKKVGIWNIRGDLLYVSTYAEHAKRPILIAVNDYFIDRAKSKKKESGYTDNL</sequence>
<dbReference type="AlphaFoldDB" id="C6BWK4"/>
<evidence type="ECO:0000313" key="1">
    <source>
        <dbReference type="EMBL" id="ACS80284.1"/>
    </source>
</evidence>
<keyword evidence="2" id="KW-1185">Reference proteome</keyword>